<evidence type="ECO:0000256" key="2">
    <source>
        <dbReference type="ARBA" id="ARBA00022670"/>
    </source>
</evidence>
<dbReference type="Gene3D" id="3.40.50.880">
    <property type="match status" value="1"/>
</dbReference>
<dbReference type="Pfam" id="PF03575">
    <property type="entry name" value="Peptidase_S51"/>
    <property type="match status" value="1"/>
</dbReference>
<evidence type="ECO:0000256" key="4">
    <source>
        <dbReference type="ARBA" id="ARBA00022825"/>
    </source>
</evidence>
<keyword evidence="6" id="KW-1185">Reference proteome</keyword>
<comment type="similarity">
    <text evidence="1">Belongs to the peptidase S51 family.</text>
</comment>
<keyword evidence="3" id="KW-0378">Hydrolase</keyword>
<protein>
    <submittedName>
        <fullName evidence="5">Peptidase E</fullName>
    </submittedName>
</protein>
<keyword evidence="4" id="KW-0720">Serine protease</keyword>
<dbReference type="AlphaFoldDB" id="A0A845QY23"/>
<sequence length="246" mass="28061">MKKIVAIGGGEIKNLETIKIDKEIVKSTMKQTPKALFIPTASGEPKEYIEAFSKVYGEKLGCKVDVLKLIDENIKESEIEYKIMDSDIIYVGGGDTKTMLEIWKEKKVDKALKKAWEKGTILSGLSAGSICWFESGHSDSMSFLDGREEWNYIKLNALGFIKAMHCPHYNEDNREEDFAKKIMKYDVIGIAIENNCAIEFKDNQYRVLTSEEGAKAYKVFKKDNSIMKEEIKKISTYRPLEELLTK</sequence>
<reference evidence="5 6" key="1">
    <citation type="submission" date="2018-08" db="EMBL/GenBank/DDBJ databases">
        <title>Murine metabolic-syndrome-specific gut microbial biobank.</title>
        <authorList>
            <person name="Liu C."/>
        </authorList>
    </citation>
    <scope>NUCLEOTIDE SEQUENCE [LARGE SCALE GENOMIC DNA]</scope>
    <source>
        <strain evidence="5 6">583</strain>
    </source>
</reference>
<proteinExistence type="inferred from homology"/>
<keyword evidence="2" id="KW-0645">Protease</keyword>
<evidence type="ECO:0000313" key="6">
    <source>
        <dbReference type="Proteomes" id="UP000467132"/>
    </source>
</evidence>
<name>A0A845QY23_9CLOT</name>
<dbReference type="InterPro" id="IPR029062">
    <property type="entry name" value="Class_I_gatase-like"/>
</dbReference>
<evidence type="ECO:0000256" key="1">
    <source>
        <dbReference type="ARBA" id="ARBA00006534"/>
    </source>
</evidence>
<dbReference type="SUPFAM" id="SSF52317">
    <property type="entry name" value="Class I glutamine amidotransferase-like"/>
    <property type="match status" value="1"/>
</dbReference>
<dbReference type="GO" id="GO:0006508">
    <property type="term" value="P:proteolysis"/>
    <property type="evidence" value="ECO:0007669"/>
    <property type="project" value="UniProtKB-KW"/>
</dbReference>
<dbReference type="CDD" id="cd03146">
    <property type="entry name" value="GAT1_Peptidase_E"/>
    <property type="match status" value="1"/>
</dbReference>
<gene>
    <name evidence="5" type="ORF">D3Z33_07475</name>
</gene>
<dbReference type="OrthoDB" id="9778515at2"/>
<evidence type="ECO:0000256" key="3">
    <source>
        <dbReference type="ARBA" id="ARBA00022801"/>
    </source>
</evidence>
<comment type="caution">
    <text evidence="5">The sequence shown here is derived from an EMBL/GenBank/DDBJ whole genome shotgun (WGS) entry which is preliminary data.</text>
</comment>
<organism evidence="5 6">
    <name type="scientific">Senegalia massiliensis</name>
    <dbReference type="NCBI Taxonomy" id="1720316"/>
    <lineage>
        <taxon>Bacteria</taxon>
        <taxon>Bacillati</taxon>
        <taxon>Bacillota</taxon>
        <taxon>Clostridia</taxon>
        <taxon>Eubacteriales</taxon>
        <taxon>Clostridiaceae</taxon>
        <taxon>Senegalia</taxon>
    </lineage>
</organism>
<dbReference type="RefSeq" id="WP_160197183.1">
    <property type="nucleotide sequence ID" value="NZ_QXXA01000007.1"/>
</dbReference>
<accession>A0A845QY23</accession>
<dbReference type="InterPro" id="IPR005320">
    <property type="entry name" value="Peptidase_S51"/>
</dbReference>
<dbReference type="PANTHER" id="PTHR20842">
    <property type="entry name" value="PROTEASE S51 ALPHA-ASPARTYL DIPEPTIDASE"/>
    <property type="match status" value="1"/>
</dbReference>
<dbReference type="GO" id="GO:0008236">
    <property type="term" value="F:serine-type peptidase activity"/>
    <property type="evidence" value="ECO:0007669"/>
    <property type="project" value="UniProtKB-KW"/>
</dbReference>
<dbReference type="EMBL" id="QXXA01000007">
    <property type="protein sequence ID" value="NBI06699.1"/>
    <property type="molecule type" value="Genomic_DNA"/>
</dbReference>
<dbReference type="Proteomes" id="UP000467132">
    <property type="component" value="Unassembled WGS sequence"/>
</dbReference>
<dbReference type="PANTHER" id="PTHR20842:SF0">
    <property type="entry name" value="ALPHA-ASPARTYL DIPEPTIDASE"/>
    <property type="match status" value="1"/>
</dbReference>
<evidence type="ECO:0000313" key="5">
    <source>
        <dbReference type="EMBL" id="NBI06699.1"/>
    </source>
</evidence>